<name>A0A0K8SFB6_LYGHE</name>
<keyword evidence="1" id="KW-0175">Coiled coil</keyword>
<dbReference type="GO" id="GO:0007099">
    <property type="term" value="P:centriole replication"/>
    <property type="evidence" value="ECO:0007669"/>
    <property type="project" value="TreeGrafter"/>
</dbReference>
<proteinExistence type="predicted"/>
<evidence type="ECO:0000256" key="1">
    <source>
        <dbReference type="SAM" id="Coils"/>
    </source>
</evidence>
<dbReference type="PANTHER" id="PTHR44281">
    <property type="entry name" value="SPINDLE ASSEMBLY ABNORMAL PROTEIN 6 HOMOLOG"/>
    <property type="match status" value="1"/>
</dbReference>
<dbReference type="AlphaFoldDB" id="A0A0K8SFB6"/>
<feature type="coiled-coil region" evidence="1">
    <location>
        <begin position="1"/>
        <end position="140"/>
    </location>
</feature>
<sequence length="273" mass="30556">MSRQEELLKMAQEAKARLEGNLQEKEAYIAKKQKTIQSVSEELIKANEIIGKLQKELNTSTTKLKMRTEIALEQEKVIERHEKTVERLEKELKVKSKKLGTLDVSEETLKTTIAELKETLDAKEKKIKENEKIIDWLNRRCTEAAVQSYSPYTNMGGNQSLGISASGVIPGTLASSAPTPLFSHSAALAESSAIPNQFTGNSSLKTSTPLGQFKDARKPFTPPSRLNILALDKMETPVIEEEESSENEDPSPKTGTSKEPKWLPSQIRRRHRL</sequence>
<protein>
    <submittedName>
        <fullName evidence="3">Uncharacterized protein</fullName>
    </submittedName>
</protein>
<organism evidence="3">
    <name type="scientific">Lygus hesperus</name>
    <name type="common">Western plant bug</name>
    <dbReference type="NCBI Taxonomy" id="30085"/>
    <lineage>
        <taxon>Eukaryota</taxon>
        <taxon>Metazoa</taxon>
        <taxon>Ecdysozoa</taxon>
        <taxon>Arthropoda</taxon>
        <taxon>Hexapoda</taxon>
        <taxon>Insecta</taxon>
        <taxon>Pterygota</taxon>
        <taxon>Neoptera</taxon>
        <taxon>Paraneoptera</taxon>
        <taxon>Hemiptera</taxon>
        <taxon>Heteroptera</taxon>
        <taxon>Panheteroptera</taxon>
        <taxon>Cimicomorpha</taxon>
        <taxon>Miridae</taxon>
        <taxon>Mirini</taxon>
        <taxon>Lygus</taxon>
    </lineage>
</organism>
<accession>A0A0K8SFB6</accession>
<dbReference type="EMBL" id="GBRD01014012">
    <property type="protein sequence ID" value="JAG51814.1"/>
    <property type="molecule type" value="Transcribed_RNA"/>
</dbReference>
<evidence type="ECO:0000256" key="2">
    <source>
        <dbReference type="SAM" id="MobiDB-lite"/>
    </source>
</evidence>
<feature type="region of interest" description="Disordered" evidence="2">
    <location>
        <begin position="199"/>
        <end position="273"/>
    </location>
</feature>
<evidence type="ECO:0000313" key="3">
    <source>
        <dbReference type="EMBL" id="JAG51814.1"/>
    </source>
</evidence>
<dbReference type="GO" id="GO:0005813">
    <property type="term" value="C:centrosome"/>
    <property type="evidence" value="ECO:0007669"/>
    <property type="project" value="TreeGrafter"/>
</dbReference>
<reference evidence="3" key="1">
    <citation type="submission" date="2014-09" db="EMBL/GenBank/DDBJ databases">
        <authorList>
            <person name="Magalhaes I.L.F."/>
            <person name="Oliveira U."/>
            <person name="Santos F.R."/>
            <person name="Vidigal T.H.D.A."/>
            <person name="Brescovit A.D."/>
            <person name="Santos A.J."/>
        </authorList>
    </citation>
    <scope>NUCLEOTIDE SEQUENCE</scope>
</reference>
<dbReference type="PANTHER" id="PTHR44281:SF2">
    <property type="entry name" value="SPINDLE ASSEMBLY ABNORMAL PROTEIN 6 HOMOLOG"/>
    <property type="match status" value="1"/>
</dbReference>
<feature type="compositionally biased region" description="Acidic residues" evidence="2">
    <location>
        <begin position="238"/>
        <end position="249"/>
    </location>
</feature>
<feature type="compositionally biased region" description="Polar residues" evidence="2">
    <location>
        <begin position="199"/>
        <end position="210"/>
    </location>
</feature>
<dbReference type="GO" id="GO:0005814">
    <property type="term" value="C:centriole"/>
    <property type="evidence" value="ECO:0007669"/>
    <property type="project" value="TreeGrafter"/>
</dbReference>